<proteinExistence type="predicted"/>
<dbReference type="Pfam" id="PF18758">
    <property type="entry name" value="KDZ"/>
    <property type="match status" value="1"/>
</dbReference>
<dbReference type="InterPro" id="IPR041457">
    <property type="entry name" value="CxC2_KDZ-assoc"/>
</dbReference>
<sequence length="447" mass="49570">MASRKSGQKRKKGVTFHEVPESVPSTSSQAAPKGYLESYMESFRREGVCVTTTSTIQIPPSPVKVKTSVKNNNAENVAGPSFGPTFHDHSSGNSGDSNPQIYDESPYDTLWQGDDESSAENKGWSNYAVQNARSPAWNATTGAATVRYLLSGAKDALYEHTRHVLRTGLSLGLRIQLGHEHGETCSNPRPAINNEFVIIDSDGIHCVALDFCGCERTQPAAVQLLRARLFPATLTDPHTAASFRVLETFQMLSFTARTSAYKFLAAIRRRTNNCCQDKVPDKDRYWEFMRMIHEWRHLRLLKRKGRGTQPGECVVLCPACPLPDINLPDDWNRSDELWLYALFLAVDANFRLTCKVVSDDIKDPGLNHGYAYIVEEQAFKQYLLTFGDLIPNDKSTCNNHDAIKSASIRGGKGFAASGLGTVQCSRHDMKRPNGSGDVQKGERYVSG</sequence>
<evidence type="ECO:0000313" key="3">
    <source>
        <dbReference type="EMBL" id="KAJ2927052.1"/>
    </source>
</evidence>
<dbReference type="AlphaFoldDB" id="A0A9W8MEP1"/>
<feature type="domain" description="CxC2-like cysteine cluster KDZ transposase-associated" evidence="2">
    <location>
        <begin position="170"/>
        <end position="273"/>
    </location>
</feature>
<evidence type="ECO:0000256" key="1">
    <source>
        <dbReference type="SAM" id="MobiDB-lite"/>
    </source>
</evidence>
<reference evidence="3" key="1">
    <citation type="submission" date="2022-06" db="EMBL/GenBank/DDBJ databases">
        <title>Genome Sequence of Candolleomyces eurysporus.</title>
        <authorList>
            <person name="Buettner E."/>
        </authorList>
    </citation>
    <scope>NUCLEOTIDE SEQUENCE</scope>
    <source>
        <strain evidence="3">VTCC 930004</strain>
    </source>
</reference>
<feature type="compositionally biased region" description="Basic residues" evidence="1">
    <location>
        <begin position="1"/>
        <end position="14"/>
    </location>
</feature>
<keyword evidence="4" id="KW-1185">Reference proteome</keyword>
<dbReference type="InterPro" id="IPR040521">
    <property type="entry name" value="KDZ"/>
</dbReference>
<protein>
    <recommendedName>
        <fullName evidence="2">CxC2-like cysteine cluster KDZ transposase-associated domain-containing protein</fullName>
    </recommendedName>
</protein>
<accession>A0A9W8MEP1</accession>
<evidence type="ECO:0000313" key="4">
    <source>
        <dbReference type="Proteomes" id="UP001140091"/>
    </source>
</evidence>
<dbReference type="OrthoDB" id="3257613at2759"/>
<dbReference type="Pfam" id="PF18803">
    <property type="entry name" value="CxC2"/>
    <property type="match status" value="1"/>
</dbReference>
<feature type="region of interest" description="Disordered" evidence="1">
    <location>
        <begin position="74"/>
        <end position="118"/>
    </location>
</feature>
<gene>
    <name evidence="3" type="ORF">H1R20_g10072</name>
</gene>
<feature type="region of interest" description="Disordered" evidence="1">
    <location>
        <begin position="426"/>
        <end position="447"/>
    </location>
</feature>
<organism evidence="3 4">
    <name type="scientific">Candolleomyces eurysporus</name>
    <dbReference type="NCBI Taxonomy" id="2828524"/>
    <lineage>
        <taxon>Eukaryota</taxon>
        <taxon>Fungi</taxon>
        <taxon>Dikarya</taxon>
        <taxon>Basidiomycota</taxon>
        <taxon>Agaricomycotina</taxon>
        <taxon>Agaricomycetes</taxon>
        <taxon>Agaricomycetidae</taxon>
        <taxon>Agaricales</taxon>
        <taxon>Agaricineae</taxon>
        <taxon>Psathyrellaceae</taxon>
        <taxon>Candolleomyces</taxon>
    </lineage>
</organism>
<dbReference type="EMBL" id="JANBPK010001039">
    <property type="protein sequence ID" value="KAJ2927052.1"/>
    <property type="molecule type" value="Genomic_DNA"/>
</dbReference>
<feature type="non-terminal residue" evidence="3">
    <location>
        <position position="1"/>
    </location>
</feature>
<feature type="compositionally biased region" description="Polar residues" evidence="1">
    <location>
        <begin position="91"/>
        <end position="100"/>
    </location>
</feature>
<dbReference type="Proteomes" id="UP001140091">
    <property type="component" value="Unassembled WGS sequence"/>
</dbReference>
<feature type="region of interest" description="Disordered" evidence="1">
    <location>
        <begin position="1"/>
        <end position="32"/>
    </location>
</feature>
<comment type="caution">
    <text evidence="3">The sequence shown here is derived from an EMBL/GenBank/DDBJ whole genome shotgun (WGS) entry which is preliminary data.</text>
</comment>
<evidence type="ECO:0000259" key="2">
    <source>
        <dbReference type="Pfam" id="PF18803"/>
    </source>
</evidence>
<name>A0A9W8MEP1_9AGAR</name>